<evidence type="ECO:0000256" key="2">
    <source>
        <dbReference type="ARBA" id="ARBA00007449"/>
    </source>
</evidence>
<evidence type="ECO:0000256" key="4">
    <source>
        <dbReference type="ARBA" id="ARBA00022536"/>
    </source>
</evidence>
<gene>
    <name evidence="18" type="primary">ITGB4</name>
    <name evidence="18" type="synonym">itgb4</name>
</gene>
<dbReference type="Gene3D" id="4.10.1240.30">
    <property type="match status" value="1"/>
</dbReference>
<organism evidence="18 19">
    <name type="scientific">Sparus aurata</name>
    <name type="common">Gilthead sea bream</name>
    <dbReference type="NCBI Taxonomy" id="8175"/>
    <lineage>
        <taxon>Eukaryota</taxon>
        <taxon>Metazoa</taxon>
        <taxon>Chordata</taxon>
        <taxon>Craniata</taxon>
        <taxon>Vertebrata</taxon>
        <taxon>Euteleostomi</taxon>
        <taxon>Actinopterygii</taxon>
        <taxon>Neopterygii</taxon>
        <taxon>Teleostei</taxon>
        <taxon>Neoteleostei</taxon>
        <taxon>Acanthomorphata</taxon>
        <taxon>Eupercaria</taxon>
        <taxon>Spariformes</taxon>
        <taxon>Sparidae</taxon>
        <taxon>Sparus</taxon>
    </lineage>
</organism>
<dbReference type="InterPro" id="IPR057243">
    <property type="entry name" value="Integrin_I-EGF_CS"/>
</dbReference>
<dbReference type="InterPro" id="IPR038081">
    <property type="entry name" value="CalX-like_sf"/>
</dbReference>
<reference evidence="18" key="3">
    <citation type="submission" date="2025-09" db="UniProtKB">
        <authorList>
            <consortium name="Ensembl"/>
        </authorList>
    </citation>
    <scope>IDENTIFICATION</scope>
</reference>
<keyword evidence="9" id="KW-1133">Transmembrane helix</keyword>
<dbReference type="InterPro" id="IPR036116">
    <property type="entry name" value="FN3_sf"/>
</dbReference>
<dbReference type="Gene3D" id="2.60.40.2030">
    <property type="match status" value="1"/>
</dbReference>
<dbReference type="Gene3D" id="2.60.40.1510">
    <property type="entry name" value="ntegrin, alpha v. Chain A, domain 3"/>
    <property type="match status" value="2"/>
</dbReference>
<dbReference type="SMART" id="SM00060">
    <property type="entry name" value="FN3"/>
    <property type="match status" value="4"/>
</dbReference>
<protein>
    <recommendedName>
        <fullName evidence="14">Integrin beta</fullName>
    </recommendedName>
</protein>
<reference evidence="18" key="2">
    <citation type="submission" date="2025-08" db="UniProtKB">
        <authorList>
            <consortium name="Ensembl"/>
        </authorList>
    </citation>
    <scope>IDENTIFICATION</scope>
</reference>
<dbReference type="FunFam" id="2.60.40.2030:FF:000004">
    <property type="entry name" value="Integrin beta"/>
    <property type="match status" value="1"/>
</dbReference>
<dbReference type="InterPro" id="IPR003644">
    <property type="entry name" value="Calx_beta"/>
</dbReference>
<dbReference type="InterPro" id="IPR003961">
    <property type="entry name" value="FN3_dom"/>
</dbReference>
<dbReference type="PRINTS" id="PR01186">
    <property type="entry name" value="INTEGRINB"/>
</dbReference>
<keyword evidence="14" id="KW-0130">Cell adhesion</keyword>
<dbReference type="Gene3D" id="2.60.40.10">
    <property type="entry name" value="Immunoglobulins"/>
    <property type="match status" value="4"/>
</dbReference>
<keyword evidence="3" id="KW-1003">Cell membrane</keyword>
<feature type="domain" description="Fibronectin type-III" evidence="17">
    <location>
        <begin position="1097"/>
        <end position="1186"/>
    </location>
</feature>
<dbReference type="PROSITE" id="PS50853">
    <property type="entry name" value="FN3"/>
    <property type="match status" value="4"/>
</dbReference>
<dbReference type="GO" id="GO:0007160">
    <property type="term" value="P:cell-matrix adhesion"/>
    <property type="evidence" value="ECO:0007669"/>
    <property type="project" value="TreeGrafter"/>
</dbReference>
<feature type="domain" description="Fibronectin type-III" evidence="17">
    <location>
        <begin position="1453"/>
        <end position="1546"/>
    </location>
</feature>
<evidence type="ECO:0000256" key="9">
    <source>
        <dbReference type="ARBA" id="ARBA00022989"/>
    </source>
</evidence>
<keyword evidence="12" id="KW-1015">Disulfide bond</keyword>
<dbReference type="SMART" id="SM01242">
    <property type="entry name" value="Integrin_B_tail"/>
    <property type="match status" value="1"/>
</dbReference>
<name>A0A671X8X2_SPAAU</name>
<keyword evidence="10 14" id="KW-0401">Integrin</keyword>
<evidence type="ECO:0000256" key="11">
    <source>
        <dbReference type="ARBA" id="ARBA00023136"/>
    </source>
</evidence>
<evidence type="ECO:0000256" key="15">
    <source>
        <dbReference type="SAM" id="MobiDB-lite"/>
    </source>
</evidence>
<dbReference type="SMART" id="SM00237">
    <property type="entry name" value="Calx_beta"/>
    <property type="match status" value="1"/>
</dbReference>
<dbReference type="GO" id="GO:0008305">
    <property type="term" value="C:integrin complex"/>
    <property type="evidence" value="ECO:0007669"/>
    <property type="project" value="TreeGrafter"/>
</dbReference>
<dbReference type="Proteomes" id="UP000472265">
    <property type="component" value="Chromosome 20"/>
</dbReference>
<evidence type="ECO:0000259" key="17">
    <source>
        <dbReference type="PROSITE" id="PS50853"/>
    </source>
</evidence>
<dbReference type="GO" id="GO:0033627">
    <property type="term" value="P:cell adhesion mediated by integrin"/>
    <property type="evidence" value="ECO:0007669"/>
    <property type="project" value="TreeGrafter"/>
</dbReference>
<evidence type="ECO:0000256" key="13">
    <source>
        <dbReference type="ARBA" id="ARBA00023180"/>
    </source>
</evidence>
<accession>A0A671X8X2</accession>
<keyword evidence="7" id="KW-0677">Repeat</keyword>
<keyword evidence="13" id="KW-0325">Glycoprotein</keyword>
<dbReference type="FunFam" id="2.60.40.10:FF:000146">
    <property type="entry name" value="Integrin beta"/>
    <property type="match status" value="2"/>
</dbReference>
<dbReference type="PROSITE" id="PS00022">
    <property type="entry name" value="EGF_1"/>
    <property type="match status" value="1"/>
</dbReference>
<dbReference type="Ensembl" id="ENSSAUT00010050006.1">
    <property type="protein sequence ID" value="ENSSAUP00010047579.1"/>
    <property type="gene ID" value="ENSSAUG00010015444.1"/>
</dbReference>
<evidence type="ECO:0000256" key="12">
    <source>
        <dbReference type="ARBA" id="ARBA00023157"/>
    </source>
</evidence>
<dbReference type="FunFam" id="3.40.50.410:FF:000036">
    <property type="entry name" value="Integrin beta"/>
    <property type="match status" value="1"/>
</dbReference>
<dbReference type="InterPro" id="IPR015812">
    <property type="entry name" value="Integrin_bsu"/>
</dbReference>
<evidence type="ECO:0000256" key="5">
    <source>
        <dbReference type="ARBA" id="ARBA00022692"/>
    </source>
</evidence>
<evidence type="ECO:0000256" key="6">
    <source>
        <dbReference type="ARBA" id="ARBA00022729"/>
    </source>
</evidence>
<dbReference type="SUPFAM" id="SSF141072">
    <property type="entry name" value="CalX-like"/>
    <property type="match status" value="1"/>
</dbReference>
<dbReference type="SMART" id="SM00187">
    <property type="entry name" value="INB"/>
    <property type="match status" value="1"/>
</dbReference>
<evidence type="ECO:0000256" key="8">
    <source>
        <dbReference type="ARBA" id="ARBA00022837"/>
    </source>
</evidence>
<dbReference type="PRINTS" id="PR00014">
    <property type="entry name" value="FNTYPEIII"/>
</dbReference>
<feature type="region of interest" description="Disordered" evidence="15">
    <location>
        <begin position="1086"/>
        <end position="1107"/>
    </location>
</feature>
<dbReference type="Gene3D" id="2.10.25.10">
    <property type="entry name" value="Laminin"/>
    <property type="match status" value="3"/>
</dbReference>
<dbReference type="GO" id="GO:0009986">
    <property type="term" value="C:cell surface"/>
    <property type="evidence" value="ECO:0007669"/>
    <property type="project" value="TreeGrafter"/>
</dbReference>
<evidence type="ECO:0000256" key="16">
    <source>
        <dbReference type="SAM" id="SignalP"/>
    </source>
</evidence>
<dbReference type="Pfam" id="PF03160">
    <property type="entry name" value="Calx-beta"/>
    <property type="match status" value="1"/>
</dbReference>
<dbReference type="InterPro" id="IPR013783">
    <property type="entry name" value="Ig-like_fold"/>
</dbReference>
<dbReference type="Pfam" id="PF23106">
    <property type="entry name" value="EGF_Teneurin"/>
    <property type="match status" value="1"/>
</dbReference>
<dbReference type="GO" id="GO:0005925">
    <property type="term" value="C:focal adhesion"/>
    <property type="evidence" value="ECO:0007669"/>
    <property type="project" value="TreeGrafter"/>
</dbReference>
<keyword evidence="4" id="KW-0245">EGF-like domain</keyword>
<dbReference type="PROSITE" id="PS52047">
    <property type="entry name" value="I_EGF_2"/>
    <property type="match status" value="1"/>
</dbReference>
<feature type="domain" description="Fibronectin type-III" evidence="17">
    <location>
        <begin position="1190"/>
        <end position="1289"/>
    </location>
</feature>
<dbReference type="SUPFAM" id="SSF57196">
    <property type="entry name" value="EGF/Laminin"/>
    <property type="match status" value="1"/>
</dbReference>
<keyword evidence="6 16" id="KW-0732">Signal</keyword>
<feature type="signal peptide" evidence="16">
    <location>
        <begin position="1"/>
        <end position="18"/>
    </location>
</feature>
<dbReference type="PANTHER" id="PTHR10082">
    <property type="entry name" value="INTEGRIN BETA SUBUNIT"/>
    <property type="match status" value="1"/>
</dbReference>
<dbReference type="PROSITE" id="PS00243">
    <property type="entry name" value="I_EGF_1"/>
    <property type="match status" value="1"/>
</dbReference>
<dbReference type="Pfam" id="PF00041">
    <property type="entry name" value="fn3"/>
    <property type="match status" value="4"/>
</dbReference>
<dbReference type="SUPFAM" id="SSF53300">
    <property type="entry name" value="vWA-like"/>
    <property type="match status" value="1"/>
</dbReference>
<dbReference type="GO" id="GO:0007229">
    <property type="term" value="P:integrin-mediated signaling pathway"/>
    <property type="evidence" value="ECO:0007669"/>
    <property type="project" value="UniProtKB-KW"/>
</dbReference>
<dbReference type="SUPFAM" id="SSF49265">
    <property type="entry name" value="Fibronectin type III"/>
    <property type="match status" value="2"/>
</dbReference>
<evidence type="ECO:0000313" key="19">
    <source>
        <dbReference type="Proteomes" id="UP000472265"/>
    </source>
</evidence>
<evidence type="ECO:0000256" key="3">
    <source>
        <dbReference type="ARBA" id="ARBA00022475"/>
    </source>
</evidence>
<dbReference type="Gene3D" id="3.40.50.410">
    <property type="entry name" value="von Willebrand factor, type A domain"/>
    <property type="match status" value="1"/>
</dbReference>
<dbReference type="InterPro" id="IPR000742">
    <property type="entry name" value="EGF"/>
</dbReference>
<dbReference type="GO" id="GO:0005178">
    <property type="term" value="F:integrin binding"/>
    <property type="evidence" value="ECO:0007669"/>
    <property type="project" value="TreeGrafter"/>
</dbReference>
<dbReference type="SUPFAM" id="SSF69687">
    <property type="entry name" value="Integrin beta tail domain"/>
    <property type="match status" value="1"/>
</dbReference>
<dbReference type="GO" id="GO:0016477">
    <property type="term" value="P:cell migration"/>
    <property type="evidence" value="ECO:0007669"/>
    <property type="project" value="TreeGrafter"/>
</dbReference>
<dbReference type="Pfam" id="PF07965">
    <property type="entry name" value="Integrin_B_tail"/>
    <property type="match status" value="1"/>
</dbReference>
<reference evidence="18" key="1">
    <citation type="submission" date="2021-04" db="EMBL/GenBank/DDBJ databases">
        <authorList>
            <consortium name="Wellcome Sanger Institute Data Sharing"/>
        </authorList>
    </citation>
    <scope>NUCLEOTIDE SEQUENCE [LARGE SCALE GENOMIC DNA]</scope>
</reference>
<comment type="subcellular location">
    <subcellularLocation>
        <location evidence="1 14">Cell membrane</location>
        <topology evidence="1 14">Single-pass type I membrane protein</topology>
    </subcellularLocation>
</comment>
<comment type="similarity">
    <text evidence="2 14">Belongs to the integrin beta chain family.</text>
</comment>
<evidence type="ECO:0000256" key="10">
    <source>
        <dbReference type="ARBA" id="ARBA00023037"/>
    </source>
</evidence>
<dbReference type="GeneTree" id="ENSGT01150000286919"/>
<dbReference type="SUPFAM" id="SSF103575">
    <property type="entry name" value="Plexin repeat"/>
    <property type="match status" value="1"/>
</dbReference>
<feature type="chain" id="PRO_5025575369" description="Integrin beta" evidence="16">
    <location>
        <begin position="19"/>
        <end position="1732"/>
    </location>
</feature>
<dbReference type="InterPro" id="IPR036349">
    <property type="entry name" value="Integrin_bsu_tail_dom_sf"/>
</dbReference>
<keyword evidence="11" id="KW-0472">Membrane</keyword>
<evidence type="ECO:0000256" key="14">
    <source>
        <dbReference type="RuleBase" id="RU000633"/>
    </source>
</evidence>
<evidence type="ECO:0000313" key="18">
    <source>
        <dbReference type="Ensembl" id="ENSSAUP00010047579.1"/>
    </source>
</evidence>
<proteinExistence type="inferred from homology"/>
<dbReference type="GO" id="GO:0098609">
    <property type="term" value="P:cell-cell adhesion"/>
    <property type="evidence" value="ECO:0007669"/>
    <property type="project" value="TreeGrafter"/>
</dbReference>
<dbReference type="PANTHER" id="PTHR10082:SF42">
    <property type="entry name" value="INTEGRIN BETA-4"/>
    <property type="match status" value="1"/>
</dbReference>
<dbReference type="FunFam" id="2.10.25.10:FF:000036">
    <property type="entry name" value="Integrin beta"/>
    <property type="match status" value="1"/>
</dbReference>
<dbReference type="InterPro" id="IPR002369">
    <property type="entry name" value="Integrin_bsu_VWA"/>
</dbReference>
<dbReference type="InterPro" id="IPR036465">
    <property type="entry name" value="vWFA_dom_sf"/>
</dbReference>
<sequence>MFLGFHSHLVVSLSPCLFLTLPPPHLPPPSATVNYCLASKAKTCSECLQTGIGCAYCPDEVRVQNHPTILRAYIHVVVSHEKWEFSTRRLCFFTAQAEKINVALQKSQVSPQKVTMSFLPGEEKLVNVEVFAPTKGPLDLYILMDFSNSMADDLDNLKKMGNELASLVGNLSDDYTIGFGKFVDKVIEPQTDMRPSKLSQPWPNSDPPFSFQNVIKLTSELSDFTNKLQKERISGNLDAPEGGFDAILQAAVCRDKIGWRDHSTHLLVFSTESAFHYEADGANVLSGILPRNDEQCHLDANDKYTEDIKQDYPSIPTLVRLLGKHNIIPIFAVTNHSYTYYKVGGLRLFSCFTACSMVTSSPKCRSLCVCVCVCACVVPLQGKFMMKLTAQRLSGEQPVCQMRSDEKSGTMKVKPTTFNAGVNVEASVLCPVCDCEKVETQINKAARCYGNGDLVCGKCQCHDDWLGSFCNCSSADSAKSTSQCIAPGEKEPCSGRGDCMACGTCVCYNPEQFEGPYCQYDKTQCPRHGGFLCNDRGSCVMNQCTCAEGWEGPACECPKSNQTCMDSKGGVCNGRGACVCGRCICQSSGLELTSTCEPNFLAQLQVCEATRSCVQCQTWKTGEKKEDEKCKLCPFQSYTVSELKESDKVLDSCSFRDEDDDCTYYYTVDNAKDPAGNSFDVQVLEKKECPPASLLWLLPLLLFLLLLLALLLLCCWKYCACCKSCRMVGFKEDEYLLRQSLLTSDHLDTPMVRTGPPKGTDVVRWKVTDNVHRAPMHPQALIKPNPKEMIQFPVSLRLNRLFSENLSRPESRDAEQLRKEVADNVSALFCVCRWAHILTMQRNAGKRQDYTVMDTVLSAPRASYPDIVKLTEKNVQSGNVRDLKVVPGYYTVATDREATGAVEFQEGVESVDVHVPLFVKDEDDDKKQLQVEAIDVPLGIAEIGKRLVNITIIKEHASSVFSFLQPAYTYSRQDGVANIPISREIIEDGRTQVTYRTRDLTAKDKKDYVTVEGDLTYGPGETQKTVPVRLLELGEKDGLLEDKQVKQFVMDLSNPRQGAKLGRYPRTTVTISDQPGEGTQEGFINQKASSPTGYLPAPGNPNAKATGPRNIHLNWDPPPGNPMGYKVKYWIYGDPEKDAQVLDVKTPQAELTNLYPYCDYEMRVCGYNAMGDGYETDVVTCQTLEDGPGEPGRLAFNVISPTVTQVSWAEPAETNGNITAYEVIYTPIDDEMKPVGAAKKVKIDNPKKRMLLIENLQSAQTYQYKVRAKNSVGWGPFRDATINLASQPARPLSIPIIPDVPIVDAEAGDEYDSYLMYSNEVMKSPTGSKTPSVSDYTMNGKWDQNFLFPGGSGTRNMSASSSPMSTLSSNYRGGGGSFTTETSTTYITGPGKMGASDYTDSYERKSRYYFSLSFVFLSSGRRPKIIIMSNGILSHVSLCHPSDARLSPGVPDTPSRLVFSALGPTALKVSWQEPHCEKDIMGYCVLYQLLNGGEVKRINVTNPAENSVIIQDLLPNHSYLFKVKAQSQEGWGPEREGVITIESAVDPKSPLSPMPGSPFTLSTPSAPGPLVFTALSPDSLQLSWDKPRKPNGDILGYVVTCEQLHGGGDVRSFQVNGDSAETSLTVPNLTENVPYKFKVQARTTQGFGPEREGIITIESQDGTSVSILLLLFSIYERHLHIDNNWSFIADGMMMTTSQHTETSGMMTQITKEVVQRSVMGGTTVTKKMFYES</sequence>
<feature type="domain" description="Fibronectin type-III" evidence="17">
    <location>
        <begin position="1566"/>
        <end position="1662"/>
    </location>
</feature>
<keyword evidence="8" id="KW-0106">Calcium</keyword>
<dbReference type="InterPro" id="IPR012896">
    <property type="entry name" value="Integrin_bsu_tail"/>
</dbReference>
<keyword evidence="19" id="KW-1185">Reference proteome</keyword>
<evidence type="ECO:0000256" key="1">
    <source>
        <dbReference type="ARBA" id="ARBA00004251"/>
    </source>
</evidence>
<keyword evidence="5 14" id="KW-0812">Transmembrane</keyword>
<dbReference type="CDD" id="cd00063">
    <property type="entry name" value="FN3"/>
    <property type="match status" value="4"/>
</dbReference>
<dbReference type="Pfam" id="PF00362">
    <property type="entry name" value="Integrin_beta"/>
    <property type="match status" value="1"/>
</dbReference>
<evidence type="ECO:0000256" key="7">
    <source>
        <dbReference type="ARBA" id="ARBA00022737"/>
    </source>
</evidence>